<gene>
    <name evidence="1" type="ORF">NUW54_g11275</name>
</gene>
<name>A0ACC1NHU0_9APHY</name>
<protein>
    <submittedName>
        <fullName evidence="1">Uncharacterized protein</fullName>
    </submittedName>
</protein>
<keyword evidence="2" id="KW-1185">Reference proteome</keyword>
<proteinExistence type="predicted"/>
<reference evidence="1" key="1">
    <citation type="submission" date="2022-08" db="EMBL/GenBank/DDBJ databases">
        <title>Genome Sequence of Pycnoporus sanguineus.</title>
        <authorList>
            <person name="Buettner E."/>
        </authorList>
    </citation>
    <scope>NUCLEOTIDE SEQUENCE</scope>
    <source>
        <strain evidence="1">CG-C14</strain>
    </source>
</reference>
<sequence>MLVPMFTFSISAALSSGLGGAAVSPPIPEKPVRVPSPPSSVFRVPSLPSSVFRPSSRRLHDAWRRICSPVFCELALRGVILHAGGAKQADHAPRPRSSVRRGYE</sequence>
<comment type="caution">
    <text evidence="1">The sequence shown here is derived from an EMBL/GenBank/DDBJ whole genome shotgun (WGS) entry which is preliminary data.</text>
</comment>
<accession>A0ACC1NHU0</accession>
<evidence type="ECO:0000313" key="1">
    <source>
        <dbReference type="EMBL" id="KAJ2978505.1"/>
    </source>
</evidence>
<organism evidence="1 2">
    <name type="scientific">Trametes sanguinea</name>
    <dbReference type="NCBI Taxonomy" id="158606"/>
    <lineage>
        <taxon>Eukaryota</taxon>
        <taxon>Fungi</taxon>
        <taxon>Dikarya</taxon>
        <taxon>Basidiomycota</taxon>
        <taxon>Agaricomycotina</taxon>
        <taxon>Agaricomycetes</taxon>
        <taxon>Polyporales</taxon>
        <taxon>Polyporaceae</taxon>
        <taxon>Trametes</taxon>
    </lineage>
</organism>
<dbReference type="Proteomes" id="UP001144978">
    <property type="component" value="Unassembled WGS sequence"/>
</dbReference>
<dbReference type="EMBL" id="JANSHE010004343">
    <property type="protein sequence ID" value="KAJ2978505.1"/>
    <property type="molecule type" value="Genomic_DNA"/>
</dbReference>
<evidence type="ECO:0000313" key="2">
    <source>
        <dbReference type="Proteomes" id="UP001144978"/>
    </source>
</evidence>